<protein>
    <recommendedName>
        <fullName evidence="1">non-specific serine/threonine protein kinase</fullName>
        <ecNumber evidence="1">2.7.11.1</ecNumber>
    </recommendedName>
</protein>
<dbReference type="EC" id="2.7.11.1" evidence="1"/>
<dbReference type="Gene3D" id="1.10.510.10">
    <property type="entry name" value="Transferase(Phosphotransferase) domain 1"/>
    <property type="match status" value="1"/>
</dbReference>
<dbReference type="GO" id="GO:0031179">
    <property type="term" value="P:peptide modification"/>
    <property type="evidence" value="ECO:0007669"/>
    <property type="project" value="InterPro"/>
</dbReference>
<dbReference type="InterPro" id="IPR000719">
    <property type="entry name" value="Prot_kinase_dom"/>
</dbReference>
<keyword evidence="5 10" id="KW-0418">Kinase</keyword>
<keyword evidence="3" id="KW-0808">Transferase</keyword>
<dbReference type="RefSeq" id="WP_155340322.1">
    <property type="nucleotide sequence ID" value="NZ_BAAABN010000093.1"/>
</dbReference>
<evidence type="ECO:0000256" key="3">
    <source>
        <dbReference type="ARBA" id="ARBA00022679"/>
    </source>
</evidence>
<dbReference type="SUPFAM" id="SSF56112">
    <property type="entry name" value="Protein kinase-like (PK-like)"/>
    <property type="match status" value="1"/>
</dbReference>
<dbReference type="InterPro" id="IPR053524">
    <property type="entry name" value="Aerial_hyphae_peptide-synth"/>
</dbReference>
<keyword evidence="11" id="KW-1185">Reference proteome</keyword>
<dbReference type="PANTHER" id="PTHR24363">
    <property type="entry name" value="SERINE/THREONINE PROTEIN KINASE"/>
    <property type="match status" value="1"/>
</dbReference>
<dbReference type="NCBIfam" id="NF038151">
    <property type="entry name" value="lanthi_synth_III"/>
    <property type="match status" value="1"/>
</dbReference>
<evidence type="ECO:0000313" key="11">
    <source>
        <dbReference type="Proteomes" id="UP000334990"/>
    </source>
</evidence>
<name>A0A5M3W890_9ACTN</name>
<evidence type="ECO:0000256" key="8">
    <source>
        <dbReference type="ARBA" id="ARBA00048679"/>
    </source>
</evidence>
<dbReference type="Gene3D" id="1.50.10.20">
    <property type="match status" value="1"/>
</dbReference>
<dbReference type="SMART" id="SM00220">
    <property type="entry name" value="S_TKc"/>
    <property type="match status" value="1"/>
</dbReference>
<keyword evidence="6" id="KW-0067">ATP-binding</keyword>
<dbReference type="Pfam" id="PF00069">
    <property type="entry name" value="Pkinase"/>
    <property type="match status" value="1"/>
</dbReference>
<comment type="caution">
    <text evidence="10">The sequence shown here is derived from an EMBL/GenBank/DDBJ whole genome shotgun (WGS) entry which is preliminary data.</text>
</comment>
<dbReference type="OrthoDB" id="1492512at2"/>
<evidence type="ECO:0000256" key="2">
    <source>
        <dbReference type="ARBA" id="ARBA00022527"/>
    </source>
</evidence>
<dbReference type="SMART" id="SM01260">
    <property type="entry name" value="LANC_like"/>
    <property type="match status" value="1"/>
</dbReference>
<comment type="catalytic activity">
    <reaction evidence="8">
        <text>L-seryl-[protein] + ATP = O-phospho-L-seryl-[protein] + ADP + H(+)</text>
        <dbReference type="Rhea" id="RHEA:17989"/>
        <dbReference type="Rhea" id="RHEA-COMP:9863"/>
        <dbReference type="Rhea" id="RHEA-COMP:11604"/>
        <dbReference type="ChEBI" id="CHEBI:15378"/>
        <dbReference type="ChEBI" id="CHEBI:29999"/>
        <dbReference type="ChEBI" id="CHEBI:30616"/>
        <dbReference type="ChEBI" id="CHEBI:83421"/>
        <dbReference type="ChEBI" id="CHEBI:456216"/>
        <dbReference type="EC" id="2.7.11.1"/>
    </reaction>
</comment>
<sequence length="824" mass="90115">MAVNDQYELYCLADRLFYDTPDNRRSEHPDFPVAGREVPVGWEHQPTDTWLHYAPVTRRIAPQGWKIHVSARLEDADRALAAVWDYCVPRDIAFKFLRSAPVMTMLNAKAAPRGASGKLVTIYPLESELELVLKELDTLLRGIQGPYILSDLRYADGPLYVRYGGFTPRHTLGDNGEQVTAIENPDGALVPDVRGPSFVLPQWVPLPDFLAPHLEARNTVTTGALPYDIESVLHFSNGGGVYLGTDRRTGERVVLKEARPYAGLDSGGRDAVTRLQHERDMLQRLAGLPSVPEYRDYFTLGEHHFLVMEFVDGNPLQRQLVHRYPLTRADCSAASLAEYTAWVLKILPGVRDAVEALHRRGVVFGDLHPNNILVTESGRLVLIDFEVALPIEDQGRALLAHPAFLAPPNRRGADVDLYSLACLVFGLFAPQATIMLPLTDNKITQLARLIIRTFPVPPEVIATALATVQGTPAPSLDLPQGWPSGADAMIRAILATATPTRRDRLFPGDIAQFRPGGGVNFAHGAAGVLYALDAAGAGRFPEHEEWLLGRALTPDPGTPPGFYDGTHGIAHVLDRFGQRAGALELVDRAMRTDWRRLDTGLATGLAGIGLNLLHLGLDAWQMIEACVDRLPEDVPELSGGSNPRAGLMHGSSGSALLFLHAYERSGDSTLLDLAERALRQDLRRCVRTQDDSLQVNQGWRTLPYLEEGSVGIALVLERLLAHRPDEDLRANLDALLLVTRSRYFVQPGLFAGRAGLILAEPALIPGLDWHALPYRDGLAFPGDQLLRISMDFATGTAGVLFALSAAPLPFLRPPGDHAGPGAPL</sequence>
<dbReference type="EMBL" id="BLAD01000078">
    <property type="protein sequence ID" value="GES04212.1"/>
    <property type="molecule type" value="Genomic_DNA"/>
</dbReference>
<dbReference type="InterPro" id="IPR007822">
    <property type="entry name" value="LANC-like"/>
</dbReference>
<evidence type="ECO:0000256" key="6">
    <source>
        <dbReference type="ARBA" id="ARBA00022840"/>
    </source>
</evidence>
<evidence type="ECO:0000313" key="10">
    <source>
        <dbReference type="EMBL" id="GES04212.1"/>
    </source>
</evidence>
<organism evidence="10 11">
    <name type="scientific">Acrocarpospora corrugata</name>
    <dbReference type="NCBI Taxonomy" id="35763"/>
    <lineage>
        <taxon>Bacteria</taxon>
        <taxon>Bacillati</taxon>
        <taxon>Actinomycetota</taxon>
        <taxon>Actinomycetes</taxon>
        <taxon>Streptosporangiales</taxon>
        <taxon>Streptosporangiaceae</taxon>
        <taxon>Acrocarpospora</taxon>
    </lineage>
</organism>
<dbReference type="Pfam" id="PF25816">
    <property type="entry name" value="RamC_N"/>
    <property type="match status" value="1"/>
</dbReference>
<evidence type="ECO:0000256" key="5">
    <source>
        <dbReference type="ARBA" id="ARBA00022777"/>
    </source>
</evidence>
<dbReference type="InterPro" id="IPR011009">
    <property type="entry name" value="Kinase-like_dom_sf"/>
</dbReference>
<accession>A0A5M3W890</accession>
<evidence type="ECO:0000259" key="9">
    <source>
        <dbReference type="PROSITE" id="PS50011"/>
    </source>
</evidence>
<evidence type="ECO:0000256" key="1">
    <source>
        <dbReference type="ARBA" id="ARBA00012513"/>
    </source>
</evidence>
<dbReference type="PANTHER" id="PTHR24363:SF0">
    <property type="entry name" value="SERINE_THREONINE KINASE LIKE DOMAIN CONTAINING 1"/>
    <property type="match status" value="1"/>
</dbReference>
<dbReference type="Proteomes" id="UP000334990">
    <property type="component" value="Unassembled WGS sequence"/>
</dbReference>
<keyword evidence="2 10" id="KW-0723">Serine/threonine-protein kinase</keyword>
<dbReference type="PROSITE" id="PS50011">
    <property type="entry name" value="PROTEIN_KINASE_DOM"/>
    <property type="match status" value="1"/>
</dbReference>
<evidence type="ECO:0000256" key="7">
    <source>
        <dbReference type="ARBA" id="ARBA00047899"/>
    </source>
</evidence>
<evidence type="ECO:0000256" key="4">
    <source>
        <dbReference type="ARBA" id="ARBA00022741"/>
    </source>
</evidence>
<dbReference type="GO" id="GO:0004674">
    <property type="term" value="F:protein serine/threonine kinase activity"/>
    <property type="evidence" value="ECO:0007669"/>
    <property type="project" value="UniProtKB-KW"/>
</dbReference>
<comment type="catalytic activity">
    <reaction evidence="7">
        <text>L-threonyl-[protein] + ATP = O-phospho-L-threonyl-[protein] + ADP + H(+)</text>
        <dbReference type="Rhea" id="RHEA:46608"/>
        <dbReference type="Rhea" id="RHEA-COMP:11060"/>
        <dbReference type="Rhea" id="RHEA-COMP:11605"/>
        <dbReference type="ChEBI" id="CHEBI:15378"/>
        <dbReference type="ChEBI" id="CHEBI:30013"/>
        <dbReference type="ChEBI" id="CHEBI:30616"/>
        <dbReference type="ChEBI" id="CHEBI:61977"/>
        <dbReference type="ChEBI" id="CHEBI:456216"/>
        <dbReference type="EC" id="2.7.11.1"/>
    </reaction>
</comment>
<gene>
    <name evidence="10" type="ORF">Acor_62800</name>
</gene>
<dbReference type="AlphaFoldDB" id="A0A5M3W890"/>
<dbReference type="InterPro" id="IPR057929">
    <property type="entry name" value="RamC_N"/>
</dbReference>
<dbReference type="CDD" id="cd04791">
    <property type="entry name" value="LanC_SerThrkinase"/>
    <property type="match status" value="1"/>
</dbReference>
<reference evidence="10 11" key="1">
    <citation type="submission" date="2019-10" db="EMBL/GenBank/DDBJ databases">
        <title>Whole genome shotgun sequence of Acrocarpospora corrugata NBRC 13972.</title>
        <authorList>
            <person name="Ichikawa N."/>
            <person name="Kimura A."/>
            <person name="Kitahashi Y."/>
            <person name="Komaki H."/>
            <person name="Oguchi A."/>
        </authorList>
    </citation>
    <scope>NUCLEOTIDE SEQUENCE [LARGE SCALE GENOMIC DNA]</scope>
    <source>
        <strain evidence="10 11">NBRC 13972</strain>
    </source>
</reference>
<dbReference type="GO" id="GO:0005524">
    <property type="term" value="F:ATP binding"/>
    <property type="evidence" value="ECO:0007669"/>
    <property type="project" value="UniProtKB-KW"/>
</dbReference>
<dbReference type="SUPFAM" id="SSF158745">
    <property type="entry name" value="LanC-like"/>
    <property type="match status" value="1"/>
</dbReference>
<dbReference type="InterPro" id="IPR058053">
    <property type="entry name" value="RamC_C"/>
</dbReference>
<feature type="domain" description="Protein kinase" evidence="9">
    <location>
        <begin position="227"/>
        <end position="574"/>
    </location>
</feature>
<proteinExistence type="predicted"/>
<keyword evidence="4" id="KW-0547">Nucleotide-binding</keyword>